<protein>
    <submittedName>
        <fullName evidence="3">Uncharacterized protein</fullName>
    </submittedName>
</protein>
<dbReference type="EMBL" id="JH711798">
    <property type="protein sequence ID" value="EIW51816.1"/>
    <property type="molecule type" value="Genomic_DNA"/>
</dbReference>
<feature type="transmembrane region" description="Helical" evidence="2">
    <location>
        <begin position="191"/>
        <end position="212"/>
    </location>
</feature>
<dbReference type="Proteomes" id="UP000054317">
    <property type="component" value="Unassembled WGS sequence"/>
</dbReference>
<evidence type="ECO:0000256" key="2">
    <source>
        <dbReference type="SAM" id="Phobius"/>
    </source>
</evidence>
<evidence type="ECO:0000313" key="4">
    <source>
        <dbReference type="Proteomes" id="UP000054317"/>
    </source>
</evidence>
<keyword evidence="2" id="KW-1133">Transmembrane helix</keyword>
<dbReference type="GeneID" id="19420216"/>
<dbReference type="RefSeq" id="XP_008045361.1">
    <property type="nucleotide sequence ID" value="XM_008047170.1"/>
</dbReference>
<feature type="transmembrane region" description="Helical" evidence="2">
    <location>
        <begin position="224"/>
        <end position="243"/>
    </location>
</feature>
<accession>R7S786</accession>
<dbReference type="AlphaFoldDB" id="R7S786"/>
<name>R7S786_TRAVS</name>
<organism evidence="3 4">
    <name type="scientific">Trametes versicolor (strain FP-101664)</name>
    <name type="common">White-rot fungus</name>
    <name type="synonym">Coriolus versicolor</name>
    <dbReference type="NCBI Taxonomy" id="717944"/>
    <lineage>
        <taxon>Eukaryota</taxon>
        <taxon>Fungi</taxon>
        <taxon>Dikarya</taxon>
        <taxon>Basidiomycota</taxon>
        <taxon>Agaricomycotina</taxon>
        <taxon>Agaricomycetes</taxon>
        <taxon>Polyporales</taxon>
        <taxon>Polyporaceae</taxon>
        <taxon>Trametes</taxon>
    </lineage>
</organism>
<dbReference type="OrthoDB" id="10491977at2759"/>
<sequence length="269" mass="30570">MVQPFERTTQDSVLQPPPLIELRPFDASASPAWKDADVEPSMTSTTRRSLWYRSKAFLGYASRDGEQLDRRTFVREMWFVFVATTQLVVTIVLTALGFLNKEGHSDQNEFSACPEFGVLNLVWLARTAFVGYLVLWAHRMRGRIEAHMDGRANGSTSVQHTKDDSRLESRSATRSPWDVVPERTAVIRMRMITLGAPVVTFVCYCVTLFLWYTRLDGCREVAPHITTLTSIIATAANFGYAWWHLKNLVVSVQQYQADKRAKADAGRFI</sequence>
<keyword evidence="4" id="KW-1185">Reference proteome</keyword>
<feature type="transmembrane region" description="Helical" evidence="2">
    <location>
        <begin position="118"/>
        <end position="138"/>
    </location>
</feature>
<keyword evidence="2" id="KW-0472">Membrane</keyword>
<feature type="compositionally biased region" description="Basic and acidic residues" evidence="1">
    <location>
        <begin position="160"/>
        <end position="171"/>
    </location>
</feature>
<feature type="transmembrane region" description="Helical" evidence="2">
    <location>
        <begin position="77"/>
        <end position="98"/>
    </location>
</feature>
<evidence type="ECO:0000313" key="3">
    <source>
        <dbReference type="EMBL" id="EIW51816.1"/>
    </source>
</evidence>
<gene>
    <name evidence="3" type="ORF">TRAVEDRAFT_75586</name>
</gene>
<feature type="region of interest" description="Disordered" evidence="1">
    <location>
        <begin position="151"/>
        <end position="173"/>
    </location>
</feature>
<evidence type="ECO:0000256" key="1">
    <source>
        <dbReference type="SAM" id="MobiDB-lite"/>
    </source>
</evidence>
<proteinExistence type="predicted"/>
<dbReference type="KEGG" id="tvs:TRAVEDRAFT_75586"/>
<reference evidence="4" key="1">
    <citation type="journal article" date="2012" name="Science">
        <title>The Paleozoic origin of enzymatic lignin decomposition reconstructed from 31 fungal genomes.</title>
        <authorList>
            <person name="Floudas D."/>
            <person name="Binder M."/>
            <person name="Riley R."/>
            <person name="Barry K."/>
            <person name="Blanchette R.A."/>
            <person name="Henrissat B."/>
            <person name="Martinez A.T."/>
            <person name="Otillar R."/>
            <person name="Spatafora J.W."/>
            <person name="Yadav J.S."/>
            <person name="Aerts A."/>
            <person name="Benoit I."/>
            <person name="Boyd A."/>
            <person name="Carlson A."/>
            <person name="Copeland A."/>
            <person name="Coutinho P.M."/>
            <person name="de Vries R.P."/>
            <person name="Ferreira P."/>
            <person name="Findley K."/>
            <person name="Foster B."/>
            <person name="Gaskell J."/>
            <person name="Glotzer D."/>
            <person name="Gorecki P."/>
            <person name="Heitman J."/>
            <person name="Hesse C."/>
            <person name="Hori C."/>
            <person name="Igarashi K."/>
            <person name="Jurgens J.A."/>
            <person name="Kallen N."/>
            <person name="Kersten P."/>
            <person name="Kohler A."/>
            <person name="Kuees U."/>
            <person name="Kumar T.K.A."/>
            <person name="Kuo A."/>
            <person name="LaButti K."/>
            <person name="Larrondo L.F."/>
            <person name="Lindquist E."/>
            <person name="Ling A."/>
            <person name="Lombard V."/>
            <person name="Lucas S."/>
            <person name="Lundell T."/>
            <person name="Martin R."/>
            <person name="McLaughlin D.J."/>
            <person name="Morgenstern I."/>
            <person name="Morin E."/>
            <person name="Murat C."/>
            <person name="Nagy L.G."/>
            <person name="Nolan M."/>
            <person name="Ohm R.A."/>
            <person name="Patyshakuliyeva A."/>
            <person name="Rokas A."/>
            <person name="Ruiz-Duenas F.J."/>
            <person name="Sabat G."/>
            <person name="Salamov A."/>
            <person name="Samejima M."/>
            <person name="Schmutz J."/>
            <person name="Slot J.C."/>
            <person name="St John F."/>
            <person name="Stenlid J."/>
            <person name="Sun H."/>
            <person name="Sun S."/>
            <person name="Syed K."/>
            <person name="Tsang A."/>
            <person name="Wiebenga A."/>
            <person name="Young D."/>
            <person name="Pisabarro A."/>
            <person name="Eastwood D.C."/>
            <person name="Martin F."/>
            <person name="Cullen D."/>
            <person name="Grigoriev I.V."/>
            <person name="Hibbett D.S."/>
        </authorList>
    </citation>
    <scope>NUCLEOTIDE SEQUENCE [LARGE SCALE GENOMIC DNA]</scope>
    <source>
        <strain evidence="4">FP-101664</strain>
    </source>
</reference>
<keyword evidence="2" id="KW-0812">Transmembrane</keyword>